<dbReference type="Proteomes" id="UP001328107">
    <property type="component" value="Unassembled WGS sequence"/>
</dbReference>
<keyword evidence="2" id="KW-1133">Transmembrane helix</keyword>
<dbReference type="Gene3D" id="3.90.550.10">
    <property type="entry name" value="Spore Coat Polysaccharide Biosynthesis Protein SpsA, Chain A"/>
    <property type="match status" value="1"/>
</dbReference>
<keyword evidence="1" id="KW-0175">Coiled coil</keyword>
<keyword evidence="2" id="KW-0472">Membrane</keyword>
<protein>
    <recommendedName>
        <fullName evidence="5">Nucleotide-diphospho-sugar transferase domain-containing protein</fullName>
    </recommendedName>
</protein>
<accession>A0AAN5I4R6</accession>
<dbReference type="PANTHER" id="PTHR31562">
    <property type="entry name" value="PROTEIN CBG18972"/>
    <property type="match status" value="1"/>
</dbReference>
<dbReference type="EMBL" id="BTRK01000005">
    <property type="protein sequence ID" value="GMR51375.1"/>
    <property type="molecule type" value="Genomic_DNA"/>
</dbReference>
<feature type="coiled-coil region" evidence="1">
    <location>
        <begin position="404"/>
        <end position="431"/>
    </location>
</feature>
<evidence type="ECO:0008006" key="5">
    <source>
        <dbReference type="Google" id="ProtNLM"/>
    </source>
</evidence>
<dbReference type="InterPro" id="IPR004988">
    <property type="entry name" value="DUF273"/>
</dbReference>
<evidence type="ECO:0000256" key="1">
    <source>
        <dbReference type="SAM" id="Coils"/>
    </source>
</evidence>
<evidence type="ECO:0000256" key="2">
    <source>
        <dbReference type="SAM" id="Phobius"/>
    </source>
</evidence>
<comment type="caution">
    <text evidence="3">The sequence shown here is derived from an EMBL/GenBank/DDBJ whole genome shotgun (WGS) entry which is preliminary data.</text>
</comment>
<name>A0AAN5I4R6_9BILA</name>
<evidence type="ECO:0000313" key="3">
    <source>
        <dbReference type="EMBL" id="GMR51375.1"/>
    </source>
</evidence>
<dbReference type="InterPro" id="IPR029044">
    <property type="entry name" value="Nucleotide-diphossugar_trans"/>
</dbReference>
<sequence>TVDARSTVSIEEEKEEGGVYGEFDPLRREEYGIRPGSDPADRLRERARMRRLRRRRRACYLLALLALTVIGALLIEELNYGVGFMWYMTRYSEVVQLPNTVRRSESAPSIAIVVVLKDATHDDQYALASSTVHCYAAAHGYRLHVENAAENEKWTALCPQNDFMFHRHCILRHLMEGMDEEWILFLDADIGVIYPNHLIEEILPSNRSTHVVFYDRIMNHEVMAGSYLVRNSEFSRRFLKHWSDAFFSLPDSFHGTDNGAIHMVLLEFALPDLREGREKCVEVWKQSSDWPSLDDFTVCTRSLMAGKWVDGIEIRNKTHAQRWCRDGWLTNSVWSRRDFMLHGWQKKRLDVLGFARWHSPLAHVPGASLASANASLADDRLAAHCGSAGAVGAAGEWAYKDSFMGEEEEVEKRLEKEIERQEDTYREKVERMKL</sequence>
<gene>
    <name evidence="3" type="ORF">PMAYCL1PPCAC_21570</name>
</gene>
<dbReference type="Pfam" id="PF03314">
    <property type="entry name" value="DUF273"/>
    <property type="match status" value="1"/>
</dbReference>
<keyword evidence="2" id="KW-0812">Transmembrane</keyword>
<dbReference type="AlphaFoldDB" id="A0AAN5I4R6"/>
<dbReference type="PANTHER" id="PTHR31562:SF2">
    <property type="entry name" value="NUCLEOTIDE-DIPHOSPHO-SUGAR TRANSFERASE"/>
    <property type="match status" value="1"/>
</dbReference>
<feature type="transmembrane region" description="Helical" evidence="2">
    <location>
        <begin position="58"/>
        <end position="75"/>
    </location>
</feature>
<reference evidence="4" key="1">
    <citation type="submission" date="2022-10" db="EMBL/GenBank/DDBJ databases">
        <title>Genome assembly of Pristionchus species.</title>
        <authorList>
            <person name="Yoshida K."/>
            <person name="Sommer R.J."/>
        </authorList>
    </citation>
    <scope>NUCLEOTIDE SEQUENCE [LARGE SCALE GENOMIC DNA]</scope>
    <source>
        <strain evidence="4">RS5460</strain>
    </source>
</reference>
<dbReference type="SUPFAM" id="SSF53448">
    <property type="entry name" value="Nucleotide-diphospho-sugar transferases"/>
    <property type="match status" value="1"/>
</dbReference>
<proteinExistence type="predicted"/>
<feature type="non-terminal residue" evidence="3">
    <location>
        <position position="1"/>
    </location>
</feature>
<organism evidence="3 4">
    <name type="scientific">Pristionchus mayeri</name>
    <dbReference type="NCBI Taxonomy" id="1317129"/>
    <lineage>
        <taxon>Eukaryota</taxon>
        <taxon>Metazoa</taxon>
        <taxon>Ecdysozoa</taxon>
        <taxon>Nematoda</taxon>
        <taxon>Chromadorea</taxon>
        <taxon>Rhabditida</taxon>
        <taxon>Rhabditina</taxon>
        <taxon>Diplogasteromorpha</taxon>
        <taxon>Diplogasteroidea</taxon>
        <taxon>Neodiplogasteridae</taxon>
        <taxon>Pristionchus</taxon>
    </lineage>
</organism>
<keyword evidence="4" id="KW-1185">Reference proteome</keyword>
<evidence type="ECO:0000313" key="4">
    <source>
        <dbReference type="Proteomes" id="UP001328107"/>
    </source>
</evidence>